<comment type="caution">
    <text evidence="6">The sequence shown here is derived from an EMBL/GenBank/DDBJ whole genome shotgun (WGS) entry which is preliminary data.</text>
</comment>
<accession>A0AAD3RCK6</accession>
<evidence type="ECO:0000256" key="4">
    <source>
        <dbReference type="SAM" id="MobiDB-lite"/>
    </source>
</evidence>
<gene>
    <name evidence="6" type="ORF">AKAME5_001507400</name>
</gene>
<feature type="region of interest" description="Disordered" evidence="4">
    <location>
        <begin position="130"/>
        <end position="154"/>
    </location>
</feature>
<dbReference type="GO" id="GO:0003723">
    <property type="term" value="F:RNA binding"/>
    <property type="evidence" value="ECO:0007669"/>
    <property type="project" value="UniProtKB-UniRule"/>
</dbReference>
<evidence type="ECO:0000256" key="2">
    <source>
        <dbReference type="ARBA" id="ARBA00022884"/>
    </source>
</evidence>
<feature type="domain" description="RRM" evidence="5">
    <location>
        <begin position="38"/>
        <end position="115"/>
    </location>
</feature>
<dbReference type="Pfam" id="PF00076">
    <property type="entry name" value="RRM_1"/>
    <property type="match status" value="1"/>
</dbReference>
<keyword evidence="1" id="KW-0677">Repeat</keyword>
<dbReference type="Gene3D" id="3.30.70.330">
    <property type="match status" value="1"/>
</dbReference>
<protein>
    <submittedName>
        <fullName evidence="6">RNA-binding protein 12B-B-like isoform X1</fullName>
    </submittedName>
</protein>
<evidence type="ECO:0000256" key="3">
    <source>
        <dbReference type="PROSITE-ProRule" id="PRU00176"/>
    </source>
</evidence>
<dbReference type="AlphaFoldDB" id="A0AAD3RCK6"/>
<sequence length="354" mass="40235">MLTLLESQCVDDPPAGNSERLQERPPSYPSDPYDSEKVCLFVRNLPFDVRKVEIMDFFHGFNITENKVFLLLDHKGAGVGKALVLFRSEAEAMKALSLNGRRFLGSEVILKCISRSQMQQLGVEPPMVQEPVEQEPLPREEWYSGRSSEASYRPGDTEYPDFRLPHDGNIPMTNVQAQGHGGCDYEPYAVGPCAPHDRGNGVRGDFGPSSQHFDSPTCVKLNHRMEVSRRRVLQKHLEPARPLRRSIHIDIEPRVSAATCAQALIEEVDRETNIDIEQFYKIVNLHKQKEGRISYTRDFLIGLASCPEARKKPDFLPEHPIVLTEARDPMDLRLHEMRWNGGKEEMAAERLHSP</sequence>
<dbReference type="InterPro" id="IPR012677">
    <property type="entry name" value="Nucleotide-bd_a/b_plait_sf"/>
</dbReference>
<proteinExistence type="predicted"/>
<dbReference type="PANTHER" id="PTHR13976">
    <property type="entry name" value="HETEROGENEOUS NUCLEAR RIBONUCLEOPROTEIN-RELATED"/>
    <property type="match status" value="1"/>
</dbReference>
<dbReference type="InterPro" id="IPR035979">
    <property type="entry name" value="RBD_domain_sf"/>
</dbReference>
<evidence type="ECO:0000313" key="6">
    <source>
        <dbReference type="EMBL" id="GLD63451.1"/>
    </source>
</evidence>
<dbReference type="SUPFAM" id="SSF54928">
    <property type="entry name" value="RNA-binding domain, RBD"/>
    <property type="match status" value="1"/>
</dbReference>
<dbReference type="InterPro" id="IPR050666">
    <property type="entry name" value="ESRP"/>
</dbReference>
<reference evidence="6" key="1">
    <citation type="submission" date="2022-08" db="EMBL/GenBank/DDBJ databases">
        <title>Genome sequencing of akame (Lates japonicus).</title>
        <authorList>
            <person name="Hashiguchi Y."/>
            <person name="Takahashi H."/>
        </authorList>
    </citation>
    <scope>NUCLEOTIDE SEQUENCE</scope>
    <source>
        <strain evidence="6">Kochi</strain>
    </source>
</reference>
<dbReference type="Proteomes" id="UP001279410">
    <property type="component" value="Unassembled WGS sequence"/>
</dbReference>
<dbReference type="InterPro" id="IPR000504">
    <property type="entry name" value="RRM_dom"/>
</dbReference>
<dbReference type="EMBL" id="BRZM01000062">
    <property type="protein sequence ID" value="GLD63451.1"/>
    <property type="molecule type" value="Genomic_DNA"/>
</dbReference>
<dbReference type="CDD" id="cd12748">
    <property type="entry name" value="RRM4_RBM12B"/>
    <property type="match status" value="1"/>
</dbReference>
<dbReference type="SMART" id="SM00360">
    <property type="entry name" value="RRM"/>
    <property type="match status" value="1"/>
</dbReference>
<name>A0AAD3RCK6_LATJO</name>
<feature type="region of interest" description="Disordered" evidence="4">
    <location>
        <begin position="11"/>
        <end position="32"/>
    </location>
</feature>
<dbReference type="PROSITE" id="PS50102">
    <property type="entry name" value="RRM"/>
    <property type="match status" value="1"/>
</dbReference>
<dbReference type="InterPro" id="IPR047188">
    <property type="entry name" value="RRM4_RBM12B"/>
</dbReference>
<keyword evidence="7" id="KW-1185">Reference proteome</keyword>
<keyword evidence="2 3" id="KW-0694">RNA-binding</keyword>
<evidence type="ECO:0000313" key="7">
    <source>
        <dbReference type="Proteomes" id="UP001279410"/>
    </source>
</evidence>
<evidence type="ECO:0000259" key="5">
    <source>
        <dbReference type="PROSITE" id="PS50102"/>
    </source>
</evidence>
<evidence type="ECO:0000256" key="1">
    <source>
        <dbReference type="ARBA" id="ARBA00022737"/>
    </source>
</evidence>
<organism evidence="6 7">
    <name type="scientific">Lates japonicus</name>
    <name type="common">Japanese lates</name>
    <dbReference type="NCBI Taxonomy" id="270547"/>
    <lineage>
        <taxon>Eukaryota</taxon>
        <taxon>Metazoa</taxon>
        <taxon>Chordata</taxon>
        <taxon>Craniata</taxon>
        <taxon>Vertebrata</taxon>
        <taxon>Euteleostomi</taxon>
        <taxon>Actinopterygii</taxon>
        <taxon>Neopterygii</taxon>
        <taxon>Teleostei</taxon>
        <taxon>Neoteleostei</taxon>
        <taxon>Acanthomorphata</taxon>
        <taxon>Carangaria</taxon>
        <taxon>Carangaria incertae sedis</taxon>
        <taxon>Centropomidae</taxon>
        <taxon>Lates</taxon>
    </lineage>
</organism>